<keyword evidence="6" id="KW-0805">Transcription regulation</keyword>
<evidence type="ECO:0000256" key="9">
    <source>
        <dbReference type="ARBA" id="ARBA00023242"/>
    </source>
</evidence>
<protein>
    <submittedName>
        <fullName evidence="13">Transducer of regulated CREB activity N-terminal domain-containing protein</fullName>
    </submittedName>
</protein>
<feature type="compositionally biased region" description="Low complexity" evidence="10">
    <location>
        <begin position="225"/>
        <end position="247"/>
    </location>
</feature>
<evidence type="ECO:0000256" key="6">
    <source>
        <dbReference type="ARBA" id="ARBA00023015"/>
    </source>
</evidence>
<accession>A0A914EAI0</accession>
<feature type="domain" description="Transducer of regulated CREB activity N-terminal" evidence="11">
    <location>
        <begin position="5"/>
        <end position="61"/>
    </location>
</feature>
<organism evidence="12 13">
    <name type="scientific">Acrobeloides nanus</name>
    <dbReference type="NCBI Taxonomy" id="290746"/>
    <lineage>
        <taxon>Eukaryota</taxon>
        <taxon>Metazoa</taxon>
        <taxon>Ecdysozoa</taxon>
        <taxon>Nematoda</taxon>
        <taxon>Chromadorea</taxon>
        <taxon>Rhabditida</taxon>
        <taxon>Tylenchina</taxon>
        <taxon>Cephalobomorpha</taxon>
        <taxon>Cephaloboidea</taxon>
        <taxon>Cephalobidae</taxon>
        <taxon>Acrobeloides</taxon>
    </lineage>
</organism>
<dbReference type="GO" id="GO:0005737">
    <property type="term" value="C:cytoplasm"/>
    <property type="evidence" value="ECO:0007669"/>
    <property type="project" value="UniProtKB-SubCell"/>
</dbReference>
<evidence type="ECO:0000256" key="1">
    <source>
        <dbReference type="ARBA" id="ARBA00004123"/>
    </source>
</evidence>
<dbReference type="GO" id="GO:0045944">
    <property type="term" value="P:positive regulation of transcription by RNA polymerase II"/>
    <property type="evidence" value="ECO:0007669"/>
    <property type="project" value="TreeGrafter"/>
</dbReference>
<dbReference type="GO" id="GO:0051289">
    <property type="term" value="P:protein homotetramerization"/>
    <property type="evidence" value="ECO:0007669"/>
    <property type="project" value="InterPro"/>
</dbReference>
<evidence type="ECO:0000256" key="7">
    <source>
        <dbReference type="ARBA" id="ARBA00023159"/>
    </source>
</evidence>
<keyword evidence="12" id="KW-1185">Reference proteome</keyword>
<evidence type="ECO:0000313" key="13">
    <source>
        <dbReference type="WBParaSite" id="ACRNAN_scaffold6464.g32300.t1"/>
    </source>
</evidence>
<keyword evidence="5" id="KW-0597">Phosphoprotein</keyword>
<feature type="region of interest" description="Disordered" evidence="10">
    <location>
        <begin position="202"/>
        <end position="347"/>
    </location>
</feature>
<dbReference type="PANTHER" id="PTHR13589">
    <property type="entry name" value="CREB-REGULATED TRANSCRIPTION COACTIVATOR"/>
    <property type="match status" value="1"/>
</dbReference>
<dbReference type="InterPro" id="IPR024783">
    <property type="entry name" value="TORC_N"/>
</dbReference>
<dbReference type="InterPro" id="IPR024786">
    <property type="entry name" value="TORC"/>
</dbReference>
<dbReference type="Proteomes" id="UP000887540">
    <property type="component" value="Unplaced"/>
</dbReference>
<keyword evidence="7" id="KW-0010">Activator</keyword>
<sequence length="400" mass="44471">MSQSTPRKFSEKIAIMQRKQNEDMEQYNKVMSEVKSITSTNNPNSPSTGSQEMMQQNMNMMQNSLSPGGLVAGPAHPLLMGWNRPGGSLPNVHQMVQQPPVDPYANWNYWQAPTPAHGQHARTRSPGHYHPYMQRPTKPNERIPPLENHVMPQNIHLQPPDPSWSKARSDPAIHMNAMNPNFPYNGCQQWMPEFLSNGAYQPMSGFPQQHNHLPTTFSPHHANVPQQPQSTSYPQPIMNQQQQQQQQELPVGSLPNMHSPFSPHSPASPYAGHSSTGSFSGTLPGTHFMSPQSVGPYPTQQQLTTPSYLNSESQSAPTSPAGQKVETNMQPQWPQTSRHFSASPDTNDIHIPDIHITGADGSLDCFQDLEGLHLDNDIQELLSNNSAEQVDPACETQLLN</sequence>
<dbReference type="Pfam" id="PF12884">
    <property type="entry name" value="TORC_N"/>
    <property type="match status" value="1"/>
</dbReference>
<dbReference type="AlphaFoldDB" id="A0A914EAI0"/>
<evidence type="ECO:0000256" key="2">
    <source>
        <dbReference type="ARBA" id="ARBA00004496"/>
    </source>
</evidence>
<dbReference type="GO" id="GO:0005634">
    <property type="term" value="C:nucleus"/>
    <property type="evidence" value="ECO:0007669"/>
    <property type="project" value="UniProtKB-SubCell"/>
</dbReference>
<dbReference type="PANTHER" id="PTHR13589:SF15">
    <property type="entry name" value="CREB-REGULATED TRANSCRIPTION COACTIVATOR, ISOFORM B"/>
    <property type="match status" value="1"/>
</dbReference>
<evidence type="ECO:0000313" key="12">
    <source>
        <dbReference type="Proteomes" id="UP000887540"/>
    </source>
</evidence>
<keyword evidence="9" id="KW-0539">Nucleus</keyword>
<feature type="compositionally biased region" description="Polar residues" evidence="10">
    <location>
        <begin position="206"/>
        <end position="218"/>
    </location>
</feature>
<comment type="similarity">
    <text evidence="3">Belongs to the TORC family.</text>
</comment>
<feature type="compositionally biased region" description="Polar residues" evidence="10">
    <location>
        <begin position="273"/>
        <end position="346"/>
    </location>
</feature>
<evidence type="ECO:0000256" key="8">
    <source>
        <dbReference type="ARBA" id="ARBA00023163"/>
    </source>
</evidence>
<evidence type="ECO:0000256" key="4">
    <source>
        <dbReference type="ARBA" id="ARBA00022490"/>
    </source>
</evidence>
<dbReference type="WBParaSite" id="ACRNAN_scaffold6464.g32300.t1">
    <property type="protein sequence ID" value="ACRNAN_scaffold6464.g32300.t1"/>
    <property type="gene ID" value="ACRNAN_scaffold6464.g32300"/>
</dbReference>
<proteinExistence type="inferred from homology"/>
<name>A0A914EAI0_9BILA</name>
<evidence type="ECO:0000256" key="5">
    <source>
        <dbReference type="ARBA" id="ARBA00022553"/>
    </source>
</evidence>
<keyword evidence="8" id="KW-0804">Transcription</keyword>
<reference evidence="13" key="1">
    <citation type="submission" date="2022-11" db="UniProtKB">
        <authorList>
            <consortium name="WormBaseParasite"/>
        </authorList>
    </citation>
    <scope>IDENTIFICATION</scope>
</reference>
<feature type="compositionally biased region" description="Low complexity" evidence="10">
    <location>
        <begin position="258"/>
        <end position="269"/>
    </location>
</feature>
<evidence type="ECO:0000259" key="11">
    <source>
        <dbReference type="Pfam" id="PF12884"/>
    </source>
</evidence>
<evidence type="ECO:0000256" key="3">
    <source>
        <dbReference type="ARBA" id="ARBA00007167"/>
    </source>
</evidence>
<dbReference type="GO" id="GO:0008140">
    <property type="term" value="F:cAMP response element binding protein binding"/>
    <property type="evidence" value="ECO:0007669"/>
    <property type="project" value="InterPro"/>
</dbReference>
<evidence type="ECO:0000256" key="10">
    <source>
        <dbReference type="SAM" id="MobiDB-lite"/>
    </source>
</evidence>
<comment type="subcellular location">
    <subcellularLocation>
        <location evidence="2">Cytoplasm</location>
    </subcellularLocation>
    <subcellularLocation>
        <location evidence="1">Nucleus</location>
    </subcellularLocation>
</comment>
<keyword evidence="4" id="KW-0963">Cytoplasm</keyword>